<organism evidence="14 15">
    <name type="scientific">Paraburkholderia megapolitana</name>
    <dbReference type="NCBI Taxonomy" id="420953"/>
    <lineage>
        <taxon>Bacteria</taxon>
        <taxon>Pseudomonadati</taxon>
        <taxon>Pseudomonadota</taxon>
        <taxon>Betaproteobacteria</taxon>
        <taxon>Burkholderiales</taxon>
        <taxon>Burkholderiaceae</taxon>
        <taxon>Paraburkholderia</taxon>
    </lineage>
</organism>
<feature type="transmembrane region" description="Helical" evidence="12">
    <location>
        <begin position="221"/>
        <end position="239"/>
    </location>
</feature>
<dbReference type="STRING" id="420953.SAMN05192543_11169"/>
<dbReference type="RefSeq" id="WP_091018853.1">
    <property type="nucleotide sequence ID" value="NZ_FOQU01000011.1"/>
</dbReference>
<evidence type="ECO:0000256" key="6">
    <source>
        <dbReference type="ARBA" id="ARBA00022723"/>
    </source>
</evidence>
<evidence type="ECO:0000256" key="5">
    <source>
        <dbReference type="ARBA" id="ARBA00022692"/>
    </source>
</evidence>
<keyword evidence="7" id="KW-0378">Hydrolase</keyword>
<evidence type="ECO:0000256" key="9">
    <source>
        <dbReference type="ARBA" id="ARBA00022989"/>
    </source>
</evidence>
<keyword evidence="15" id="KW-1185">Reference proteome</keyword>
<evidence type="ECO:0000313" key="15">
    <source>
        <dbReference type="Proteomes" id="UP000199548"/>
    </source>
</evidence>
<comment type="subcellular location">
    <subcellularLocation>
        <location evidence="2">Cell membrane</location>
        <topology evidence="2">Multi-pass membrane protein</topology>
    </subcellularLocation>
</comment>
<feature type="transmembrane region" description="Helical" evidence="12">
    <location>
        <begin position="68"/>
        <end position="88"/>
    </location>
</feature>
<keyword evidence="4 14" id="KW-0645">Protease</keyword>
<dbReference type="AlphaFoldDB" id="A0A1I3U8B0"/>
<gene>
    <name evidence="14" type="ORF">SAMN05192543_11169</name>
</gene>
<protein>
    <submittedName>
        <fullName evidence="14">Zn-dependent protease with chaperone function</fullName>
    </submittedName>
</protein>
<evidence type="ECO:0000313" key="14">
    <source>
        <dbReference type="EMBL" id="SFJ79818.1"/>
    </source>
</evidence>
<evidence type="ECO:0000256" key="10">
    <source>
        <dbReference type="ARBA" id="ARBA00023049"/>
    </source>
</evidence>
<dbReference type="PANTHER" id="PTHR43221">
    <property type="entry name" value="PROTEASE HTPX"/>
    <property type="match status" value="1"/>
</dbReference>
<feature type="transmembrane region" description="Helical" evidence="12">
    <location>
        <begin position="27"/>
        <end position="48"/>
    </location>
</feature>
<dbReference type="GO" id="GO:0046872">
    <property type="term" value="F:metal ion binding"/>
    <property type="evidence" value="ECO:0007669"/>
    <property type="project" value="UniProtKB-KW"/>
</dbReference>
<keyword evidence="8" id="KW-0862">Zinc</keyword>
<dbReference type="Proteomes" id="UP000199548">
    <property type="component" value="Unassembled WGS sequence"/>
</dbReference>
<keyword evidence="9 12" id="KW-1133">Transmembrane helix</keyword>
<proteinExistence type="predicted"/>
<feature type="domain" description="Peptidase M48" evidence="13">
    <location>
        <begin position="156"/>
        <end position="370"/>
    </location>
</feature>
<accession>A0A1I3U8B0</accession>
<reference evidence="14 15" key="1">
    <citation type="submission" date="2016-10" db="EMBL/GenBank/DDBJ databases">
        <authorList>
            <person name="de Groot N.N."/>
        </authorList>
    </citation>
    <scope>NUCLEOTIDE SEQUENCE [LARGE SCALE GENOMIC DNA]</scope>
    <source>
        <strain evidence="14 15">LMG 23650</strain>
    </source>
</reference>
<evidence type="ECO:0000256" key="7">
    <source>
        <dbReference type="ARBA" id="ARBA00022801"/>
    </source>
</evidence>
<dbReference type="InterPro" id="IPR050083">
    <property type="entry name" value="HtpX_protease"/>
</dbReference>
<comment type="cofactor">
    <cofactor evidence="1">
        <name>Zn(2+)</name>
        <dbReference type="ChEBI" id="CHEBI:29105"/>
    </cofactor>
</comment>
<dbReference type="GO" id="GO:0004222">
    <property type="term" value="F:metalloendopeptidase activity"/>
    <property type="evidence" value="ECO:0007669"/>
    <property type="project" value="InterPro"/>
</dbReference>
<dbReference type="Pfam" id="PF01435">
    <property type="entry name" value="Peptidase_M48"/>
    <property type="match status" value="1"/>
</dbReference>
<dbReference type="Gene3D" id="3.30.2010.10">
    <property type="entry name" value="Metalloproteases ('zincins'), catalytic domain"/>
    <property type="match status" value="1"/>
</dbReference>
<evidence type="ECO:0000256" key="4">
    <source>
        <dbReference type="ARBA" id="ARBA00022670"/>
    </source>
</evidence>
<dbReference type="OrthoDB" id="9789270at2"/>
<evidence type="ECO:0000259" key="13">
    <source>
        <dbReference type="Pfam" id="PF01435"/>
    </source>
</evidence>
<dbReference type="EMBL" id="FOQU01000011">
    <property type="protein sequence ID" value="SFJ79818.1"/>
    <property type="molecule type" value="Genomic_DNA"/>
</dbReference>
<dbReference type="InterPro" id="IPR001915">
    <property type="entry name" value="Peptidase_M48"/>
</dbReference>
<keyword evidence="11 12" id="KW-0472">Membrane</keyword>
<dbReference type="GO" id="GO:0005886">
    <property type="term" value="C:plasma membrane"/>
    <property type="evidence" value="ECO:0007669"/>
    <property type="project" value="UniProtKB-SubCell"/>
</dbReference>
<keyword evidence="5 12" id="KW-0812">Transmembrane</keyword>
<dbReference type="PANTHER" id="PTHR43221:SF1">
    <property type="entry name" value="PROTEASE HTPX"/>
    <property type="match status" value="1"/>
</dbReference>
<evidence type="ECO:0000256" key="1">
    <source>
        <dbReference type="ARBA" id="ARBA00001947"/>
    </source>
</evidence>
<evidence type="ECO:0000256" key="12">
    <source>
        <dbReference type="SAM" id="Phobius"/>
    </source>
</evidence>
<evidence type="ECO:0000256" key="2">
    <source>
        <dbReference type="ARBA" id="ARBA00004651"/>
    </source>
</evidence>
<evidence type="ECO:0000256" key="11">
    <source>
        <dbReference type="ARBA" id="ARBA00023136"/>
    </source>
</evidence>
<sequence length="1270" mass="137828">MENYYPAGPSNVPTGFTRPSVSYKRKAWLAVAGLITFIALYLALTVWFAMTGVNRLLVLGSSSGPVDFLVCACSLFLTVFLVKALFFIKKGEYAGVIELKRAEQPGLFAFLDQVADDAGAPRPHKVFVSGRVNAAVFYDLSLVNLVFPSRKNLEIGLGLVNMLNLGEFKAVCAHEFGHFAQRSMALGRWVYTTQQIAAHIVGKRDVLDGFLRRLSHFDIRVAWIGWALGLIVWALRSIVDTGFRLVMIVQRALSREMEMQADLVAVSLTGSDALIHALHRLQVADDAWERTVGFVRGEAGAGRPPRDAFAVQQAIAARLGRIYNDAAHGQRPQVPADDAAAFRVFKAELAQPPRMWATHPLNHEREENAKRTYLFAPGDERSAWTLFDDAPALREQMTGKLIGNTEHAVAEPDITLQQLDDQFTIEQLKPHYRGIYLGFPVTRYTAHAEELYAQVPADGALDVETLYPASISQDLEALRALDHEHALLRSLRDGVYTAADGVIRHRGRILKHSELQPAIDAVGAERAEVRARLAAVLKHVRSLHQAYAGQLSPQWHAYLKGLLHVLHYAHHAEAELRDTQASLARCWQRVTATGSINSRGVKDVLAGAESLQRALSNVFRVSGAVQPGERVLAELGQESWSAMLGELGLGNPVRKNLNDWLRFVDSWVNHAAGCLSRLGRTTLGELLRTEASIAAGTRGEPLPDAPSSVPAAPPTYDTLVIDTERSQRVENPDFWERFRSANGFFPGLARAVVAIGIVGAVLVFGWSMDESTVVVYNPLARPVVATVDGHRLALAPNAHASVDVHAGRDIAVSTRTQDGDAIEAFRVPVDRIDKHLVYTVASAAPLRQWTATYGAGSAEPARLVPPQRWQSTFADVLFAAPPVSIQSKAGGGIRTVLDSGDGMTPAVLVGQFKDKSAVAPMLLSHVRFDAPDSTYLSDWLSLASGTPGFDEAFAARRARFPIDVVAMRFEQDATKGTAAHDAVCARQRAQADQAPDQPDLAYLVTRCMPDGPAQDAAFEAGRRRWPNSAWYANAAGWNASLHGRYSEALADYELALAGSPALREAAAIESLRMARLVDPQAAKSRQTLLAQQSPSVRDALMFEPGDTPPAGAYQPIVLLANGKLDDAVSASDGSPAHAHVLRLAAASYGASAELRARAQNLAADEGIDQDTAILALAMGAPASTPAIQSLQKILATGYDIPDFPARMNRFLTLARRGDVAAAEHVLDGLPVALRAQALVAGIYVMGDRAPAEWRTFAQRALFASERPYLG</sequence>
<evidence type="ECO:0000256" key="8">
    <source>
        <dbReference type="ARBA" id="ARBA00022833"/>
    </source>
</evidence>
<keyword evidence="3" id="KW-1003">Cell membrane</keyword>
<keyword evidence="10" id="KW-0482">Metalloprotease</keyword>
<dbReference type="GO" id="GO:0006508">
    <property type="term" value="P:proteolysis"/>
    <property type="evidence" value="ECO:0007669"/>
    <property type="project" value="UniProtKB-KW"/>
</dbReference>
<dbReference type="CDD" id="cd07328">
    <property type="entry name" value="M48_Ste24p_like"/>
    <property type="match status" value="1"/>
</dbReference>
<evidence type="ECO:0000256" key="3">
    <source>
        <dbReference type="ARBA" id="ARBA00022475"/>
    </source>
</evidence>
<name>A0A1I3U8B0_9BURK</name>
<keyword evidence="6" id="KW-0479">Metal-binding</keyword>